<sequence length="264" mass="27178">MRKVAVIGYGAMATYVVRHLQGSPWTPSHCVVRKGREEVAITALGADIPLIYGADDLTKLPDLVVDCAGHPCLLGHGAAFLRRGVPVLSASLGALADQDTYNGLQSAAQDGQTQLHLASGAIGALDALSAAKIGGLDEVRYTGVKPPQSWRGTKAEAVVDLDALNGPATLFEGSARGAALNYPKNANVAAAVALAGLGFDQTQACLIADPKAAGNTHTISAKGSFGTFEFSICGASLPDTPRTSALAAMSMVDRIFRQTAPIVI</sequence>
<keyword evidence="2 6" id="KW-0662">Pyridine nucleotide biosynthesis</keyword>
<evidence type="ECO:0000313" key="10">
    <source>
        <dbReference type="Proteomes" id="UP000220836"/>
    </source>
</evidence>
<evidence type="ECO:0000256" key="3">
    <source>
        <dbReference type="ARBA" id="ARBA00022857"/>
    </source>
</evidence>
<dbReference type="GO" id="GO:0050661">
    <property type="term" value="F:NADP binding"/>
    <property type="evidence" value="ECO:0007669"/>
    <property type="project" value="UniProtKB-UniRule"/>
</dbReference>
<evidence type="ECO:0000256" key="2">
    <source>
        <dbReference type="ARBA" id="ARBA00022642"/>
    </source>
</evidence>
<dbReference type="PANTHER" id="PTHR31873:SF6">
    <property type="entry name" value="ASPARTATE DEHYDROGENASE DOMAIN-CONTAINING PROTEIN"/>
    <property type="match status" value="1"/>
</dbReference>
<dbReference type="EC" id="1.4.1.21" evidence="6"/>
<dbReference type="SUPFAM" id="SSF55347">
    <property type="entry name" value="Glyceraldehyde-3-phosphate dehydrogenase-like, C-terminal domain"/>
    <property type="match status" value="1"/>
</dbReference>
<feature type="domain" description="Aspartate dehydrogenase" evidence="7">
    <location>
        <begin position="165"/>
        <end position="252"/>
    </location>
</feature>
<keyword evidence="5 6" id="KW-0520">NAD</keyword>
<dbReference type="InterPro" id="IPR011182">
    <property type="entry name" value="L-Asp_DH"/>
</dbReference>
<comment type="similarity">
    <text evidence="1 6">Belongs to the L-aspartate dehydrogenase family.</text>
</comment>
<dbReference type="GO" id="GO:0016639">
    <property type="term" value="F:oxidoreductase activity, acting on the CH-NH2 group of donors, NAD or NADP as acceptor"/>
    <property type="evidence" value="ECO:0007669"/>
    <property type="project" value="UniProtKB-UniRule"/>
</dbReference>
<evidence type="ECO:0000259" key="7">
    <source>
        <dbReference type="Pfam" id="PF01958"/>
    </source>
</evidence>
<comment type="function">
    <text evidence="6">Specifically catalyzes the NAD or NADP-dependent dehydrogenation of L-aspartate to iminoaspartate.</text>
</comment>
<evidence type="ECO:0000256" key="1">
    <source>
        <dbReference type="ARBA" id="ARBA00008331"/>
    </source>
</evidence>
<feature type="binding site" evidence="6">
    <location>
        <position position="121"/>
    </location>
    <ligand>
        <name>NAD(+)</name>
        <dbReference type="ChEBI" id="CHEBI:57540"/>
    </ligand>
</feature>
<evidence type="ECO:0000313" key="9">
    <source>
        <dbReference type="EMBL" id="SMX44689.1"/>
    </source>
</evidence>
<proteinExistence type="inferred from homology"/>
<dbReference type="Proteomes" id="UP000220836">
    <property type="component" value="Unassembled WGS sequence"/>
</dbReference>
<evidence type="ECO:0000256" key="5">
    <source>
        <dbReference type="ARBA" id="ARBA00023027"/>
    </source>
</evidence>
<dbReference type="RefSeq" id="WP_097805413.1">
    <property type="nucleotide sequence ID" value="NZ_CBDIHF020000003.1"/>
</dbReference>
<dbReference type="EMBL" id="FXYH01000010">
    <property type="protein sequence ID" value="SMX44689.1"/>
    <property type="molecule type" value="Genomic_DNA"/>
</dbReference>
<dbReference type="OrthoDB" id="8456681at2"/>
<feature type="active site" evidence="6">
    <location>
        <position position="217"/>
    </location>
</feature>
<dbReference type="PIRSF" id="PIRSF005227">
    <property type="entry name" value="Asp_dh_NAD_syn"/>
    <property type="match status" value="1"/>
</dbReference>
<dbReference type="NCBIfam" id="NF009827">
    <property type="entry name" value="PRK13303.1-2"/>
    <property type="match status" value="1"/>
</dbReference>
<dbReference type="GO" id="GO:0009435">
    <property type="term" value="P:NAD+ biosynthetic process"/>
    <property type="evidence" value="ECO:0007669"/>
    <property type="project" value="UniProtKB-UniRule"/>
</dbReference>
<dbReference type="Pfam" id="PF03447">
    <property type="entry name" value="NAD_binding_3"/>
    <property type="match status" value="1"/>
</dbReference>
<name>A0A238KPC5_9RHOB</name>
<reference evidence="9 10" key="1">
    <citation type="submission" date="2017-05" db="EMBL/GenBank/DDBJ databases">
        <authorList>
            <person name="Song R."/>
            <person name="Chenine A.L."/>
            <person name="Ruprecht R.M."/>
        </authorList>
    </citation>
    <scope>NUCLEOTIDE SEQUENCE [LARGE SCALE GENOMIC DNA]</scope>
    <source>
        <strain evidence="9 10">CECT 8663</strain>
    </source>
</reference>
<dbReference type="InterPro" id="IPR020626">
    <property type="entry name" value="Asp_DH_prok"/>
</dbReference>
<keyword evidence="10" id="KW-1185">Reference proteome</keyword>
<feature type="domain" description="Aspartate/homoserine dehydrogenase NAD-binding" evidence="8">
    <location>
        <begin position="8"/>
        <end position="117"/>
    </location>
</feature>
<dbReference type="PANTHER" id="PTHR31873">
    <property type="entry name" value="L-ASPARTATE DEHYDROGENASE-RELATED"/>
    <property type="match status" value="1"/>
</dbReference>
<keyword evidence="4 6" id="KW-0560">Oxidoreductase</keyword>
<dbReference type="Gene3D" id="3.30.360.10">
    <property type="entry name" value="Dihydrodipicolinate Reductase, domain 2"/>
    <property type="match status" value="1"/>
</dbReference>
<comment type="miscellaneous">
    <text evidence="6">The iminoaspartate product is unstable in aqueous solution and can decompose to oxaloacetate and ammonia.</text>
</comment>
<dbReference type="InterPro" id="IPR036291">
    <property type="entry name" value="NAD(P)-bd_dom_sf"/>
</dbReference>
<dbReference type="HAMAP" id="MF_01265">
    <property type="entry name" value="NadX"/>
    <property type="match status" value="1"/>
</dbReference>
<dbReference type="GO" id="GO:0033735">
    <property type="term" value="F:aspartate dehydrogenase [NAD(P)+] activity"/>
    <property type="evidence" value="ECO:0007669"/>
    <property type="project" value="UniProtKB-EC"/>
</dbReference>
<comment type="catalytic activity">
    <reaction evidence="6">
        <text>L-aspartate + NADP(+) + H2O = oxaloacetate + NH4(+) + NADPH + H(+)</text>
        <dbReference type="Rhea" id="RHEA:11784"/>
        <dbReference type="ChEBI" id="CHEBI:15377"/>
        <dbReference type="ChEBI" id="CHEBI:15378"/>
        <dbReference type="ChEBI" id="CHEBI:16452"/>
        <dbReference type="ChEBI" id="CHEBI:28938"/>
        <dbReference type="ChEBI" id="CHEBI:29991"/>
        <dbReference type="ChEBI" id="CHEBI:57783"/>
        <dbReference type="ChEBI" id="CHEBI:58349"/>
        <dbReference type="EC" id="1.4.1.21"/>
    </reaction>
</comment>
<accession>A0A238KPC5</accession>
<feature type="binding site" evidence="6">
    <location>
        <position position="187"/>
    </location>
    <ligand>
        <name>NAD(+)</name>
        <dbReference type="ChEBI" id="CHEBI:57540"/>
    </ligand>
</feature>
<keyword evidence="3 6" id="KW-0521">NADP</keyword>
<dbReference type="InterPro" id="IPR005106">
    <property type="entry name" value="Asp/hSer_DH_NAD-bd"/>
</dbReference>
<dbReference type="UniPathway" id="UPA00253">
    <property type="reaction ID" value="UER00456"/>
</dbReference>
<protein>
    <recommendedName>
        <fullName evidence="6">L-aspartate dehydrogenase</fullName>
        <ecNumber evidence="6">1.4.1.21</ecNumber>
    </recommendedName>
</protein>
<organism evidence="9 10">
    <name type="scientific">Pelagimonas varians</name>
    <dbReference type="NCBI Taxonomy" id="696760"/>
    <lineage>
        <taxon>Bacteria</taxon>
        <taxon>Pseudomonadati</taxon>
        <taxon>Pseudomonadota</taxon>
        <taxon>Alphaproteobacteria</taxon>
        <taxon>Rhodobacterales</taxon>
        <taxon>Roseobacteraceae</taxon>
        <taxon>Pelagimonas</taxon>
    </lineage>
</organism>
<dbReference type="AlphaFoldDB" id="A0A238KPC5"/>
<dbReference type="Pfam" id="PF01958">
    <property type="entry name" value="Asp_DH_C"/>
    <property type="match status" value="1"/>
</dbReference>
<evidence type="ECO:0000256" key="4">
    <source>
        <dbReference type="ARBA" id="ARBA00023002"/>
    </source>
</evidence>
<evidence type="ECO:0000259" key="8">
    <source>
        <dbReference type="Pfam" id="PF03447"/>
    </source>
</evidence>
<gene>
    <name evidence="6 9" type="primary">nadX</name>
    <name evidence="9" type="ORF">PEV8663_02922</name>
</gene>
<dbReference type="GO" id="GO:0051287">
    <property type="term" value="F:NAD binding"/>
    <property type="evidence" value="ECO:0007669"/>
    <property type="project" value="UniProtKB-UniRule"/>
</dbReference>
<dbReference type="InterPro" id="IPR002811">
    <property type="entry name" value="Asp_DH"/>
</dbReference>
<comment type="pathway">
    <text evidence="6">Cofactor biosynthesis; NAD(+) biosynthesis; iminoaspartate from L-aspartate (dehydrogenase route): step 1/1.</text>
</comment>
<evidence type="ECO:0000256" key="6">
    <source>
        <dbReference type="HAMAP-Rule" id="MF_01265"/>
    </source>
</evidence>
<dbReference type="SUPFAM" id="SSF51735">
    <property type="entry name" value="NAD(P)-binding Rossmann-fold domains"/>
    <property type="match status" value="1"/>
</dbReference>
<dbReference type="NCBIfam" id="NF009828">
    <property type="entry name" value="PRK13303.1-3"/>
    <property type="match status" value="1"/>
</dbReference>
<comment type="catalytic activity">
    <reaction evidence="6">
        <text>L-aspartate + NAD(+) + H2O = oxaloacetate + NH4(+) + NADH + H(+)</text>
        <dbReference type="Rhea" id="RHEA:11788"/>
        <dbReference type="ChEBI" id="CHEBI:15377"/>
        <dbReference type="ChEBI" id="CHEBI:15378"/>
        <dbReference type="ChEBI" id="CHEBI:16452"/>
        <dbReference type="ChEBI" id="CHEBI:28938"/>
        <dbReference type="ChEBI" id="CHEBI:29991"/>
        <dbReference type="ChEBI" id="CHEBI:57540"/>
        <dbReference type="ChEBI" id="CHEBI:57945"/>
        <dbReference type="EC" id="1.4.1.21"/>
    </reaction>
</comment>
<dbReference type="Gene3D" id="3.40.50.720">
    <property type="entry name" value="NAD(P)-binding Rossmann-like Domain"/>
    <property type="match status" value="1"/>
</dbReference>